<dbReference type="InterPro" id="IPR013785">
    <property type="entry name" value="Aldolase_TIM"/>
</dbReference>
<evidence type="ECO:0000256" key="6">
    <source>
        <dbReference type="PIRNR" id="PIRNR006250"/>
    </source>
</evidence>
<dbReference type="GO" id="GO:0034213">
    <property type="term" value="P:quinolinate catabolic process"/>
    <property type="evidence" value="ECO:0007669"/>
    <property type="project" value="TreeGrafter"/>
</dbReference>
<dbReference type="Proteomes" id="UP000434101">
    <property type="component" value="Unassembled WGS sequence"/>
</dbReference>
<keyword evidence="3 6" id="KW-0662">Pyridine nucleotide biosynthesis</keyword>
<dbReference type="PANTHER" id="PTHR32179:SF3">
    <property type="entry name" value="NICOTINATE-NUCLEOTIDE PYROPHOSPHORYLASE [CARBOXYLATING]"/>
    <property type="match status" value="1"/>
</dbReference>
<dbReference type="GO" id="GO:0009435">
    <property type="term" value="P:NAD+ biosynthetic process"/>
    <property type="evidence" value="ECO:0007669"/>
    <property type="project" value="UniProtKB-UniPathway"/>
</dbReference>
<dbReference type="InterPro" id="IPR027277">
    <property type="entry name" value="NadC/ModD"/>
</dbReference>
<protein>
    <recommendedName>
        <fullName evidence="6">Nicotinate-nucleotide pyrophosphorylase [carboxylating]</fullName>
        <ecNumber evidence="6">2.4.2.19</ecNumber>
    </recommendedName>
    <alternativeName>
        <fullName evidence="6">Quinolinate phosphoribosyltransferase [decarboxylating]</fullName>
    </alternativeName>
</protein>
<evidence type="ECO:0000256" key="2">
    <source>
        <dbReference type="ARBA" id="ARBA00009400"/>
    </source>
</evidence>
<dbReference type="Gene3D" id="3.90.1170.20">
    <property type="entry name" value="Quinolinate phosphoribosyl transferase, N-terminal domain"/>
    <property type="match status" value="1"/>
</dbReference>
<keyword evidence="11" id="KW-1185">Reference proteome</keyword>
<dbReference type="OrthoDB" id="115072at2157"/>
<comment type="catalytic activity">
    <reaction evidence="6">
        <text>nicotinate beta-D-ribonucleotide + CO2 + diphosphate = quinolinate + 5-phospho-alpha-D-ribose 1-diphosphate + 2 H(+)</text>
        <dbReference type="Rhea" id="RHEA:12733"/>
        <dbReference type="ChEBI" id="CHEBI:15378"/>
        <dbReference type="ChEBI" id="CHEBI:16526"/>
        <dbReference type="ChEBI" id="CHEBI:29959"/>
        <dbReference type="ChEBI" id="CHEBI:33019"/>
        <dbReference type="ChEBI" id="CHEBI:57502"/>
        <dbReference type="ChEBI" id="CHEBI:58017"/>
        <dbReference type="EC" id="2.4.2.19"/>
    </reaction>
</comment>
<dbReference type="SUPFAM" id="SSF51690">
    <property type="entry name" value="Nicotinate/Quinolinate PRTase C-terminal domain-like"/>
    <property type="match status" value="1"/>
</dbReference>
<reference evidence="10 11" key="1">
    <citation type="submission" date="2020-01" db="EMBL/GenBank/DDBJ databases">
        <title>Natronorubrum sp. JWXQ-INN 674 isolated from Inner Mongolia Autonomous Region of China.</title>
        <authorList>
            <person name="Xue Q."/>
        </authorList>
    </citation>
    <scope>NUCLEOTIDE SEQUENCE [LARGE SCALE GENOMIC DNA]</scope>
    <source>
        <strain evidence="10 11">JWXQ-INN-674</strain>
    </source>
</reference>
<gene>
    <name evidence="10" type="primary">nadC</name>
    <name evidence="10" type="ORF">GS429_06665</name>
</gene>
<comment type="function">
    <text evidence="6">Involved in the catabolism of quinolinic acid (QA).</text>
</comment>
<dbReference type="SUPFAM" id="SSF54675">
    <property type="entry name" value="Nicotinate/Quinolinate PRTase N-terminal domain-like"/>
    <property type="match status" value="1"/>
</dbReference>
<dbReference type="GO" id="GO:0004514">
    <property type="term" value="F:nicotinate-nucleotide diphosphorylase (carboxylating) activity"/>
    <property type="evidence" value="ECO:0007669"/>
    <property type="project" value="UniProtKB-EC"/>
</dbReference>
<evidence type="ECO:0000256" key="5">
    <source>
        <dbReference type="ARBA" id="ARBA00022679"/>
    </source>
</evidence>
<dbReference type="Gene3D" id="3.20.20.70">
    <property type="entry name" value="Aldolase class I"/>
    <property type="match status" value="1"/>
</dbReference>
<evidence type="ECO:0000256" key="7">
    <source>
        <dbReference type="SAM" id="MobiDB-lite"/>
    </source>
</evidence>
<sequence>MITNAQVERWLREDVGHHDVTNQVPGETTGRLVAKEDGVVAGLEAATAVFDYLGVDVSDRLSDGTAVEPGDEVLGVEGPAREMLRGERVAVNLAGHASGIATRTRRVVERAREAQRASDTRAATGRERRTESDDVRIAATRKTTPGLRGIEKRAVVAGGGDTHRLDLSHMVMVKDNHIAEMGLEGAINHFRDRTSFATKLDVEVETVEDAPRAAAAGADIVLLDNMTPDETAEAVSLLDDDGVLAEASGGITLETVADYAATGVDVISMGSLTHSAPSLDLSFRTGE</sequence>
<evidence type="ECO:0000256" key="4">
    <source>
        <dbReference type="ARBA" id="ARBA00022676"/>
    </source>
</evidence>
<dbReference type="GO" id="GO:0005737">
    <property type="term" value="C:cytoplasm"/>
    <property type="evidence" value="ECO:0007669"/>
    <property type="project" value="TreeGrafter"/>
</dbReference>
<dbReference type="PANTHER" id="PTHR32179">
    <property type="entry name" value="NICOTINATE-NUCLEOTIDE PYROPHOSPHORYLASE [CARBOXYLATING]"/>
    <property type="match status" value="1"/>
</dbReference>
<dbReference type="InterPro" id="IPR002638">
    <property type="entry name" value="Quinolinate_PRibosylTrfase_C"/>
</dbReference>
<name>A0A6B0VLV1_9EURY</name>
<organism evidence="10 11">
    <name type="scientific">Natronorubrum halalkaliphilum</name>
    <dbReference type="NCBI Taxonomy" id="2691917"/>
    <lineage>
        <taxon>Archaea</taxon>
        <taxon>Methanobacteriati</taxon>
        <taxon>Methanobacteriota</taxon>
        <taxon>Stenosarchaea group</taxon>
        <taxon>Halobacteria</taxon>
        <taxon>Halobacteriales</taxon>
        <taxon>Natrialbaceae</taxon>
        <taxon>Natronorubrum</taxon>
    </lineage>
</organism>
<dbReference type="AlphaFoldDB" id="A0A6B0VLV1"/>
<keyword evidence="4 6" id="KW-0328">Glycosyltransferase</keyword>
<evidence type="ECO:0000259" key="9">
    <source>
        <dbReference type="Pfam" id="PF02749"/>
    </source>
</evidence>
<comment type="similarity">
    <text evidence="2 6">Belongs to the NadC/ModD family.</text>
</comment>
<dbReference type="Pfam" id="PF02749">
    <property type="entry name" value="QRPTase_N"/>
    <property type="match status" value="1"/>
</dbReference>
<dbReference type="PIRSF" id="PIRSF006250">
    <property type="entry name" value="NadC_ModD"/>
    <property type="match status" value="1"/>
</dbReference>
<keyword evidence="5 6" id="KW-0808">Transferase</keyword>
<comment type="caution">
    <text evidence="10">The sequence shown here is derived from an EMBL/GenBank/DDBJ whole genome shotgun (WGS) entry which is preliminary data.</text>
</comment>
<accession>A0A6B0VLV1</accession>
<comment type="pathway">
    <text evidence="1 6">Cofactor biosynthesis; NAD(+) biosynthesis; nicotinate D-ribonucleotide from quinolinate: step 1/1.</text>
</comment>
<feature type="region of interest" description="Disordered" evidence="7">
    <location>
        <begin position="109"/>
        <end position="133"/>
    </location>
</feature>
<dbReference type="RefSeq" id="WP_160063905.1">
    <property type="nucleotide sequence ID" value="NZ_WUYX01000024.1"/>
</dbReference>
<dbReference type="InterPro" id="IPR004393">
    <property type="entry name" value="NadC"/>
</dbReference>
<dbReference type="InterPro" id="IPR022412">
    <property type="entry name" value="Quinolinate_PRibosylTrfase_N"/>
</dbReference>
<evidence type="ECO:0000256" key="3">
    <source>
        <dbReference type="ARBA" id="ARBA00022642"/>
    </source>
</evidence>
<dbReference type="EC" id="2.4.2.19" evidence="6"/>
<evidence type="ECO:0000256" key="1">
    <source>
        <dbReference type="ARBA" id="ARBA00004893"/>
    </source>
</evidence>
<dbReference type="CDD" id="cd01572">
    <property type="entry name" value="QPRTase"/>
    <property type="match status" value="1"/>
</dbReference>
<comment type="subunit">
    <text evidence="6">Hexamer formed by 3 homodimers.</text>
</comment>
<evidence type="ECO:0000313" key="11">
    <source>
        <dbReference type="Proteomes" id="UP000434101"/>
    </source>
</evidence>
<feature type="domain" description="Quinolinate phosphoribosyl transferase C-terminal" evidence="8">
    <location>
        <begin position="130"/>
        <end position="283"/>
    </location>
</feature>
<evidence type="ECO:0000313" key="10">
    <source>
        <dbReference type="EMBL" id="MXV61752.1"/>
    </source>
</evidence>
<evidence type="ECO:0000259" key="8">
    <source>
        <dbReference type="Pfam" id="PF01729"/>
    </source>
</evidence>
<dbReference type="NCBIfam" id="TIGR00078">
    <property type="entry name" value="nadC"/>
    <property type="match status" value="1"/>
</dbReference>
<feature type="domain" description="Quinolinate phosphoribosyl transferase N-terminal" evidence="9">
    <location>
        <begin position="27"/>
        <end position="98"/>
    </location>
</feature>
<dbReference type="EMBL" id="WUYX01000024">
    <property type="protein sequence ID" value="MXV61752.1"/>
    <property type="molecule type" value="Genomic_DNA"/>
</dbReference>
<dbReference type="InterPro" id="IPR037128">
    <property type="entry name" value="Quinolinate_PRibosylTase_N_sf"/>
</dbReference>
<dbReference type="UniPathway" id="UPA00253">
    <property type="reaction ID" value="UER00331"/>
</dbReference>
<proteinExistence type="inferred from homology"/>
<dbReference type="FunFam" id="3.20.20.70:FF:000030">
    <property type="entry name" value="Nicotinate-nucleotide pyrophosphorylase, carboxylating"/>
    <property type="match status" value="1"/>
</dbReference>
<dbReference type="Pfam" id="PF01729">
    <property type="entry name" value="QRPTase_C"/>
    <property type="match status" value="1"/>
</dbReference>
<dbReference type="InterPro" id="IPR036068">
    <property type="entry name" value="Nicotinate_pribotase-like_C"/>
</dbReference>